<dbReference type="WBParaSite" id="TCONS_00003353.p1">
    <property type="protein sequence ID" value="TCONS_00003353.p1"/>
    <property type="gene ID" value="XLOC_003094"/>
</dbReference>
<evidence type="ECO:0000313" key="5">
    <source>
        <dbReference type="WBParaSite" id="TCONS_00003353.p1"/>
    </source>
</evidence>
<feature type="compositionally biased region" description="Polar residues" evidence="2">
    <location>
        <begin position="379"/>
        <end position="389"/>
    </location>
</feature>
<protein>
    <submittedName>
        <fullName evidence="4 5">Uncharacterized protein</fullName>
    </submittedName>
</protein>
<organism evidence="4">
    <name type="scientific">Strongyloides stercoralis</name>
    <name type="common">Threadworm</name>
    <dbReference type="NCBI Taxonomy" id="6248"/>
    <lineage>
        <taxon>Eukaryota</taxon>
        <taxon>Metazoa</taxon>
        <taxon>Ecdysozoa</taxon>
        <taxon>Nematoda</taxon>
        <taxon>Chromadorea</taxon>
        <taxon>Rhabditida</taxon>
        <taxon>Tylenchina</taxon>
        <taxon>Panagrolaimomorpha</taxon>
        <taxon>Strongyloidoidea</taxon>
        <taxon>Strongyloididae</taxon>
        <taxon>Strongyloides</taxon>
    </lineage>
</organism>
<dbReference type="WBParaSite" id="SSTP_0001139100.1">
    <property type="protein sequence ID" value="SSTP_0001139100.1"/>
    <property type="gene ID" value="SSTP_0001139100"/>
</dbReference>
<keyword evidence="1" id="KW-0175">Coiled coil</keyword>
<dbReference type="STRING" id="6248.A0A0K0EPK5"/>
<feature type="region of interest" description="Disordered" evidence="2">
    <location>
        <begin position="367"/>
        <end position="389"/>
    </location>
</feature>
<sequence>MASNNSSNKLVEGLNNISTTSSLIKKQAENQIKAINCLSKWAASNDNIAIEDVTQKILSLFEIFTDKLLQLAHEQDVSIKELKKIEQTECSVKAVEGRLERFIEKEKKLEKEIMRHSSSSSSSFSTFFRIKKGNDLDVLRHSLNETRKAKANTTKELDDIKAEMEVVKMFRFRKGMEKMSVAWKNFAHDISLIFACQQELVEMVPAIATEDVREMFYIGSSSTTSMVDDLKRKLNYSDSFSSIRKITSEVSTVKTPRLIKKKEFLLPSLSVGAIPKIKGSVGAICSSFRKLSTDSDYSSCGSFESYESKAETSITTSALGKEEDNGYEKLYPSLPPNPYIDRQGFVNKKDVKTNFYISTGNPISLSKKSVTNQDEKNGGLTSHLLQTTF</sequence>
<reference evidence="4" key="1">
    <citation type="submission" date="2015-08" db="UniProtKB">
        <authorList>
            <consortium name="WormBaseParasite"/>
        </authorList>
    </citation>
    <scope>IDENTIFICATION</scope>
</reference>
<dbReference type="Proteomes" id="UP000035681">
    <property type="component" value="Unplaced"/>
</dbReference>
<dbReference type="AlphaFoldDB" id="A0A0K0EPK5"/>
<feature type="coiled-coil region" evidence="1">
    <location>
        <begin position="85"/>
        <end position="112"/>
    </location>
</feature>
<evidence type="ECO:0000313" key="4">
    <source>
        <dbReference type="WBParaSite" id="SSTP_0001139100.1"/>
    </source>
</evidence>
<name>A0A0K0EPK5_STRER</name>
<dbReference type="Gene3D" id="1.20.1270.60">
    <property type="entry name" value="Arfaptin homology (AH) domain/BAR domain"/>
    <property type="match status" value="1"/>
</dbReference>
<evidence type="ECO:0000256" key="2">
    <source>
        <dbReference type="SAM" id="MobiDB-lite"/>
    </source>
</evidence>
<keyword evidence="3" id="KW-1185">Reference proteome</keyword>
<proteinExistence type="predicted"/>
<evidence type="ECO:0000256" key="1">
    <source>
        <dbReference type="SAM" id="Coils"/>
    </source>
</evidence>
<evidence type="ECO:0000313" key="3">
    <source>
        <dbReference type="Proteomes" id="UP000035681"/>
    </source>
</evidence>
<accession>A0A0K0EPK5</accession>
<dbReference type="InterPro" id="IPR027267">
    <property type="entry name" value="AH/BAR_dom_sf"/>
</dbReference>